<dbReference type="AlphaFoldDB" id="A0A820RV90"/>
<evidence type="ECO:0000313" key="4">
    <source>
        <dbReference type="Proteomes" id="UP000663873"/>
    </source>
</evidence>
<keyword evidence="4" id="KW-1185">Reference proteome</keyword>
<name>A0A820RV90_9BILA</name>
<comment type="caution">
    <text evidence="1">The sequence shown here is derived from an EMBL/GenBank/DDBJ whole genome shotgun (WGS) entry which is preliminary data.</text>
</comment>
<organism evidence="1 4">
    <name type="scientific">Rotaria socialis</name>
    <dbReference type="NCBI Taxonomy" id="392032"/>
    <lineage>
        <taxon>Eukaryota</taxon>
        <taxon>Metazoa</taxon>
        <taxon>Spiralia</taxon>
        <taxon>Gnathifera</taxon>
        <taxon>Rotifera</taxon>
        <taxon>Eurotatoria</taxon>
        <taxon>Bdelloidea</taxon>
        <taxon>Philodinida</taxon>
        <taxon>Philodinidae</taxon>
        <taxon>Rotaria</taxon>
    </lineage>
</organism>
<sequence length="57" mass="6415">MVFAGVNVTLMNTTHGQILTFKRSVAKLLAVVTYTRTPPLQYTIKIWQSYALVLQST</sequence>
<protein>
    <submittedName>
        <fullName evidence="1">Uncharacterized protein</fullName>
    </submittedName>
</protein>
<evidence type="ECO:0000313" key="3">
    <source>
        <dbReference type="EMBL" id="CAF4794679.1"/>
    </source>
</evidence>
<dbReference type="EMBL" id="CAJOBO010003862">
    <property type="protein sequence ID" value="CAF4505378.1"/>
    <property type="molecule type" value="Genomic_DNA"/>
</dbReference>
<accession>A0A820RV90</accession>
<evidence type="ECO:0000313" key="1">
    <source>
        <dbReference type="EMBL" id="CAF4443706.1"/>
    </source>
</evidence>
<dbReference type="Proteomes" id="UP000663848">
    <property type="component" value="Unassembled WGS sequence"/>
</dbReference>
<dbReference type="Proteomes" id="UP000663851">
    <property type="component" value="Unassembled WGS sequence"/>
</dbReference>
<evidence type="ECO:0000313" key="2">
    <source>
        <dbReference type="EMBL" id="CAF4505378.1"/>
    </source>
</evidence>
<dbReference type="EMBL" id="CAJOBR010004764">
    <property type="protein sequence ID" value="CAF4794679.1"/>
    <property type="molecule type" value="Genomic_DNA"/>
</dbReference>
<dbReference type="Proteomes" id="UP000663873">
    <property type="component" value="Unassembled WGS sequence"/>
</dbReference>
<feature type="non-terminal residue" evidence="1">
    <location>
        <position position="1"/>
    </location>
</feature>
<dbReference type="EMBL" id="CAJOBP010004547">
    <property type="protein sequence ID" value="CAF4443706.1"/>
    <property type="molecule type" value="Genomic_DNA"/>
</dbReference>
<proteinExistence type="predicted"/>
<gene>
    <name evidence="2" type="ORF">HFQ381_LOCUS28083</name>
    <name evidence="3" type="ORF">QYT958_LOCUS23495</name>
    <name evidence="1" type="ORF">UJA718_LOCUS22286</name>
</gene>
<reference evidence="1" key="1">
    <citation type="submission" date="2021-02" db="EMBL/GenBank/DDBJ databases">
        <authorList>
            <person name="Nowell W R."/>
        </authorList>
    </citation>
    <scope>NUCLEOTIDE SEQUENCE</scope>
</reference>